<dbReference type="AlphaFoldDB" id="A0A4Z0YH57"/>
<evidence type="ECO:0000313" key="2">
    <source>
        <dbReference type="Proteomes" id="UP000297716"/>
    </source>
</evidence>
<dbReference type="STRING" id="37992.A0A4Z0YH57"/>
<keyword evidence="2" id="KW-1185">Reference proteome</keyword>
<name>A0A4Z0YH57_9PEZI</name>
<dbReference type="EMBL" id="SKBN01000087">
    <property type="protein sequence ID" value="TGJ83649.1"/>
    <property type="molecule type" value="Genomic_DNA"/>
</dbReference>
<sequence length="153" mass="16575">MVSNAQTQDLRENLRLRSDLVFSRPGAILQIGFSVRFANRNAARLVLSANDQLLRVISALSYGPGGNGTGVGEKRQEEEEGEGGWTRIVMDYTARDRLLQLSFSYQLDSAPGNTIGLDQVAIFPSAAIHPPISLLLPLPPATTLATAVRPTMK</sequence>
<dbReference type="Proteomes" id="UP000297716">
    <property type="component" value="Unassembled WGS sequence"/>
</dbReference>
<evidence type="ECO:0000313" key="1">
    <source>
        <dbReference type="EMBL" id="TGJ83649.1"/>
    </source>
</evidence>
<proteinExistence type="predicted"/>
<organism evidence="1 2">
    <name type="scientific">Xylaria hypoxylon</name>
    <dbReference type="NCBI Taxonomy" id="37992"/>
    <lineage>
        <taxon>Eukaryota</taxon>
        <taxon>Fungi</taxon>
        <taxon>Dikarya</taxon>
        <taxon>Ascomycota</taxon>
        <taxon>Pezizomycotina</taxon>
        <taxon>Sordariomycetes</taxon>
        <taxon>Xylariomycetidae</taxon>
        <taxon>Xylariales</taxon>
        <taxon>Xylariaceae</taxon>
        <taxon>Xylaria</taxon>
    </lineage>
</organism>
<dbReference type="OrthoDB" id="5424295at2759"/>
<reference evidence="1 2" key="1">
    <citation type="submission" date="2019-03" db="EMBL/GenBank/DDBJ databases">
        <title>Draft genome sequence of Xylaria hypoxylon DSM 108379, a ubiquitous saprotrophic-parasitic fungi on hardwood.</title>
        <authorList>
            <person name="Buettner E."/>
            <person name="Leonhardt S."/>
            <person name="Gebauer A.M."/>
            <person name="Liers C."/>
            <person name="Hofrichter M."/>
            <person name="Kellner H."/>
        </authorList>
    </citation>
    <scope>NUCLEOTIDE SEQUENCE [LARGE SCALE GENOMIC DNA]</scope>
    <source>
        <strain evidence="1 2">DSM 108379</strain>
    </source>
</reference>
<protein>
    <submittedName>
        <fullName evidence="1">Uncharacterized protein</fullName>
    </submittedName>
</protein>
<accession>A0A4Z0YH57</accession>
<comment type="caution">
    <text evidence="1">The sequence shown here is derived from an EMBL/GenBank/DDBJ whole genome shotgun (WGS) entry which is preliminary data.</text>
</comment>
<gene>
    <name evidence="1" type="ORF">E0Z10_g5095</name>
</gene>